<organism evidence="3 4">
    <name type="scientific">Wickerhamomyces pijperi</name>
    <name type="common">Yeast</name>
    <name type="synonym">Pichia pijperi</name>
    <dbReference type="NCBI Taxonomy" id="599730"/>
    <lineage>
        <taxon>Eukaryota</taxon>
        <taxon>Fungi</taxon>
        <taxon>Dikarya</taxon>
        <taxon>Ascomycota</taxon>
        <taxon>Saccharomycotina</taxon>
        <taxon>Saccharomycetes</taxon>
        <taxon>Phaffomycetales</taxon>
        <taxon>Wickerhamomycetaceae</taxon>
        <taxon>Wickerhamomyces</taxon>
    </lineage>
</organism>
<feature type="region of interest" description="Disordered" evidence="1">
    <location>
        <begin position="98"/>
        <end position="161"/>
    </location>
</feature>
<dbReference type="AlphaFoldDB" id="A0A9P8TQF1"/>
<keyword evidence="4" id="KW-1185">Reference proteome</keyword>
<evidence type="ECO:0000256" key="1">
    <source>
        <dbReference type="SAM" id="MobiDB-lite"/>
    </source>
</evidence>
<evidence type="ECO:0000313" key="3">
    <source>
        <dbReference type="EMBL" id="KAH3687199.1"/>
    </source>
</evidence>
<comment type="caution">
    <text evidence="3">The sequence shown here is derived from an EMBL/GenBank/DDBJ whole genome shotgun (WGS) entry which is preliminary data.</text>
</comment>
<proteinExistence type="predicted"/>
<dbReference type="Pfam" id="PF07727">
    <property type="entry name" value="RVT_2"/>
    <property type="match status" value="1"/>
</dbReference>
<feature type="compositionally biased region" description="Polar residues" evidence="1">
    <location>
        <begin position="144"/>
        <end position="161"/>
    </location>
</feature>
<dbReference type="OrthoDB" id="4924025at2759"/>
<feature type="compositionally biased region" description="Low complexity" evidence="1">
    <location>
        <begin position="67"/>
        <end position="83"/>
    </location>
</feature>
<evidence type="ECO:0000313" key="4">
    <source>
        <dbReference type="Proteomes" id="UP000774326"/>
    </source>
</evidence>
<feature type="compositionally biased region" description="Basic and acidic residues" evidence="1">
    <location>
        <begin position="98"/>
        <end position="107"/>
    </location>
</feature>
<dbReference type="SUPFAM" id="SSF56672">
    <property type="entry name" value="DNA/RNA polymerases"/>
    <property type="match status" value="1"/>
</dbReference>
<reference evidence="3" key="1">
    <citation type="journal article" date="2021" name="Open Biol.">
        <title>Shared evolutionary footprints suggest mitochondrial oxidative damage underlies multiple complex I losses in fungi.</title>
        <authorList>
            <person name="Schikora-Tamarit M.A."/>
            <person name="Marcet-Houben M."/>
            <person name="Nosek J."/>
            <person name="Gabaldon T."/>
        </authorList>
    </citation>
    <scope>NUCLEOTIDE SEQUENCE</scope>
    <source>
        <strain evidence="3">CBS2887</strain>
    </source>
</reference>
<accession>A0A9P8TQF1</accession>
<feature type="domain" description="Reverse transcriptase Ty1/copia-type" evidence="2">
    <location>
        <begin position="322"/>
        <end position="546"/>
    </location>
</feature>
<dbReference type="InterPro" id="IPR013103">
    <property type="entry name" value="RVT_2"/>
</dbReference>
<feature type="region of interest" description="Disordered" evidence="1">
    <location>
        <begin position="59"/>
        <end position="83"/>
    </location>
</feature>
<dbReference type="Proteomes" id="UP000774326">
    <property type="component" value="Unassembled WGS sequence"/>
</dbReference>
<protein>
    <recommendedName>
        <fullName evidence="2">Reverse transcriptase Ty1/copia-type domain-containing protein</fullName>
    </recommendedName>
</protein>
<dbReference type="InterPro" id="IPR043502">
    <property type="entry name" value="DNA/RNA_pol_sf"/>
</dbReference>
<name>A0A9P8TQF1_WICPI</name>
<dbReference type="EMBL" id="JAEUBG010000934">
    <property type="protein sequence ID" value="KAH3687199.1"/>
    <property type="molecule type" value="Genomic_DNA"/>
</dbReference>
<sequence>MSTRIPRLSKHKINHRFQLSNIVGNELAAEDSISAEEEGNSVSISTQLLTTTVSKGTTLLQKEDPDLSLPTTSASTPTSVSTTAVPTINDRVQEIHPEVSDSEHDTDLPPPIQPTPTYEPTQSVFDGDSEDEEGCETAKDSIDSPAQDQSTNGISTSTHGTQDTVDRLNEALQIHSPTVLDQNIPVNLRESTTSSSGEDLRNYKPIDENVHINLSQATTESTVTDELEVELLSLVENSSPTSLVYHLTVKDGVKTNEGIQSFLDYFGNVSVLKTTAEEKIPRFRIAIQDKGWNAAMCIEMNGLEEKKVITKKVPYDPRVHGRQLSSKWVLTLKTLADGTIIKKARVVVRGFEQELSDTAVEIRTQKFSPTLKPSTLLTILNYIVCIKKFKSIAIDISQAFLHGKLTEEIAVVIHFPDGELYLCTISKALYGLIESPKVWYYTLTDRLQEMGFTVCATDMNVFTRRSQECVDMILVFVDDLLVFSTGEPMNVYHGLAEVFATKVVYDVSKTNFAYIGFDIHTELNVNQEIISVRLSQESYLKKAQADLMQITDIRKMLPNLSKYRELPDDPRYGIPPDADAEIKDAKELAKTIKILQQVIGKIAHVVYKSRPDVSFALTNST</sequence>
<evidence type="ECO:0000259" key="2">
    <source>
        <dbReference type="Pfam" id="PF07727"/>
    </source>
</evidence>
<gene>
    <name evidence="3" type="ORF">WICPIJ_001819</name>
</gene>
<reference evidence="3" key="2">
    <citation type="submission" date="2021-01" db="EMBL/GenBank/DDBJ databases">
        <authorList>
            <person name="Schikora-Tamarit M.A."/>
        </authorList>
    </citation>
    <scope>NUCLEOTIDE SEQUENCE</scope>
    <source>
        <strain evidence="3">CBS2887</strain>
    </source>
</reference>